<dbReference type="SMART" id="SM00295">
    <property type="entry name" value="B41"/>
    <property type="match status" value="1"/>
</dbReference>
<evidence type="ECO:0000259" key="13">
    <source>
        <dbReference type="PROSITE" id="PS50057"/>
    </source>
</evidence>
<dbReference type="AlphaFoldDB" id="A0A835GKU4"/>
<sequence>MIESVSRRAFSSSSGTYNVRASELARERKLNIFNVTVQFLDDTQQSFQIEKKAKGSVLLEQVYQHLELVEKDYFGLQFTENGSPPNSTNSEITRWLDSTKSVKKQVGANAQFWLAVPELGDYNVSEHPPNYLSELCLLPKQNAEDERRIRELHKLHKGQSPADAEANFLEHAKRLDCYGVESHPAKDYNGKDIFIGVTSIGIVVFQNNIRVNTFSWSKIVKISFKKKQFFIQLKREPSESYDTVLGFNMRSSRAAKALWRCSVERHGFFRLRAPRRRALLAALGALAGLAAPTVPRTETMALEDARRSRSTNRSFVRRSSSRPRERSVGMSPASGMRGSRVTAHCEPAPRPAWGDLDRPSSDIIEGDFLERVLRIPLSYVDESESGSEGAESAECGGVRVRLEAGSDGLFGFNVRGGELPLYSCRELLVISINGTDVDELTHEQVVQLIRNTRGVLTLVVKPNAVYAPEDPGAEEPEACFVPLFSEGDSRPEGDALEQSILLLGDGLASGNALKQYETLLRRLPDEPTNISKLPCNLNKNRYRDIAPCDYINASYINMEIPNSDIVLTYIATQGPLSTTVGDFWQMVWESESSLIVMLTVLTERGRAKCHQYWPKVGTTPLKATNDLTIFTNSEQNHGHYIRREMTIKESTGASRAVCQLQYTAWPDHGVPDDAAAFISFTQLCSQLRNRRPMIPTVVDPEEGEEERELDPPMIVHCSAGVGRTGALVLCEVALALAARGQPLYPLDLVRAMRAQRPMCIQNASQYKFVCESIQTAYTQGLTKSSSDNGSN</sequence>
<dbReference type="InterPro" id="IPR029021">
    <property type="entry name" value="Prot-tyrosine_phosphatase-like"/>
</dbReference>
<dbReference type="SUPFAM" id="SSF50729">
    <property type="entry name" value="PH domain-like"/>
    <property type="match status" value="1"/>
</dbReference>
<keyword evidence="7" id="KW-0904">Protein phosphatase</keyword>
<dbReference type="Pfam" id="PF09379">
    <property type="entry name" value="FERM_N"/>
    <property type="match status" value="1"/>
</dbReference>
<dbReference type="EC" id="3.1.3.48" evidence="4"/>
<dbReference type="SMART" id="SM00404">
    <property type="entry name" value="PTPc_motif"/>
    <property type="match status" value="1"/>
</dbReference>
<evidence type="ECO:0000256" key="8">
    <source>
        <dbReference type="ARBA" id="ARBA00022949"/>
    </source>
</evidence>
<evidence type="ECO:0000259" key="11">
    <source>
        <dbReference type="PROSITE" id="PS50055"/>
    </source>
</evidence>
<dbReference type="Pfam" id="PF00595">
    <property type="entry name" value="PDZ"/>
    <property type="match status" value="1"/>
</dbReference>
<dbReference type="PANTHER" id="PTHR45706:SF4">
    <property type="entry name" value="TYROSINE-PROTEIN PHOSPHATASE"/>
    <property type="match status" value="1"/>
</dbReference>
<dbReference type="Proteomes" id="UP000648187">
    <property type="component" value="Unassembled WGS sequence"/>
</dbReference>
<dbReference type="InterPro" id="IPR019747">
    <property type="entry name" value="FERM_CS"/>
</dbReference>
<accession>A0A835GKU4</accession>
<gene>
    <name evidence="15" type="ORF">HW555_004890</name>
</gene>
<feature type="domain" description="FERM" evidence="13">
    <location>
        <begin position="1"/>
        <end position="273"/>
    </location>
</feature>
<dbReference type="PROSITE" id="PS50056">
    <property type="entry name" value="TYR_PHOSPHATASE_2"/>
    <property type="match status" value="1"/>
</dbReference>
<dbReference type="Gene3D" id="3.90.190.10">
    <property type="entry name" value="Protein tyrosine phosphatase superfamily"/>
    <property type="match status" value="1"/>
</dbReference>
<reference evidence="15" key="1">
    <citation type="submission" date="2020-08" db="EMBL/GenBank/DDBJ databases">
        <title>Spodoptera exigua strain:BAW_Kor-Di-RS1 Genome sequencing and assembly.</title>
        <authorList>
            <person name="Kim J."/>
            <person name="Nam H.Y."/>
            <person name="Kwon M."/>
            <person name="Choi J.H."/>
            <person name="Cho S.R."/>
            <person name="Kim G.-H."/>
        </authorList>
    </citation>
    <scope>NUCLEOTIDE SEQUENCE</scope>
    <source>
        <strain evidence="15">BAW_Kor-Di-RS1</strain>
        <tissue evidence="15">Whole-body</tissue>
    </source>
</reference>
<dbReference type="SUPFAM" id="SSF47031">
    <property type="entry name" value="Second domain of FERM"/>
    <property type="match status" value="1"/>
</dbReference>
<dbReference type="InterPro" id="IPR001478">
    <property type="entry name" value="PDZ"/>
</dbReference>
<dbReference type="InterPro" id="IPR035963">
    <property type="entry name" value="FERM_2"/>
</dbReference>
<dbReference type="PROSITE" id="PS00661">
    <property type="entry name" value="FERM_2"/>
    <property type="match status" value="1"/>
</dbReference>
<dbReference type="GO" id="GO:0005856">
    <property type="term" value="C:cytoskeleton"/>
    <property type="evidence" value="ECO:0007669"/>
    <property type="project" value="UniProtKB-SubCell"/>
</dbReference>
<dbReference type="FunFam" id="2.30.29.30:FF:000002">
    <property type="entry name" value="Band 4.1-like protein 5 isoform 1"/>
    <property type="match status" value="1"/>
</dbReference>
<dbReference type="Pfam" id="PF09380">
    <property type="entry name" value="FERM_C"/>
    <property type="match status" value="1"/>
</dbReference>
<dbReference type="PANTHER" id="PTHR45706">
    <property type="entry name" value="TYROSINE-PROTEIN PHOSPHATASE"/>
    <property type="match status" value="1"/>
</dbReference>
<feature type="domain" description="Tyrosine-protein phosphatase" evidence="11">
    <location>
        <begin position="512"/>
        <end position="776"/>
    </location>
</feature>
<dbReference type="SUPFAM" id="SSF54236">
    <property type="entry name" value="Ubiquitin-like"/>
    <property type="match status" value="1"/>
</dbReference>
<dbReference type="Gene3D" id="2.30.42.10">
    <property type="match status" value="1"/>
</dbReference>
<evidence type="ECO:0000256" key="3">
    <source>
        <dbReference type="ARBA" id="ARBA00009649"/>
    </source>
</evidence>
<dbReference type="InterPro" id="IPR000299">
    <property type="entry name" value="FERM_domain"/>
</dbReference>
<evidence type="ECO:0000256" key="10">
    <source>
        <dbReference type="SAM" id="MobiDB-lite"/>
    </source>
</evidence>
<dbReference type="Gene3D" id="3.10.20.90">
    <property type="entry name" value="Phosphatidylinositol 3-kinase Catalytic Subunit, Chain A, domain 1"/>
    <property type="match status" value="1"/>
</dbReference>
<comment type="subcellular location">
    <subcellularLocation>
        <location evidence="2">Cell junction</location>
    </subcellularLocation>
    <subcellularLocation>
        <location evidence="1">Cytoplasm</location>
        <location evidence="1">Cytoskeleton</location>
    </subcellularLocation>
</comment>
<evidence type="ECO:0000256" key="7">
    <source>
        <dbReference type="ARBA" id="ARBA00022912"/>
    </source>
</evidence>
<proteinExistence type="inferred from homology"/>
<dbReference type="InterPro" id="IPR019749">
    <property type="entry name" value="Band_41_domain"/>
</dbReference>
<dbReference type="GO" id="GO:0070161">
    <property type="term" value="C:anchoring junction"/>
    <property type="evidence" value="ECO:0007669"/>
    <property type="project" value="UniProtKB-SubCell"/>
</dbReference>
<dbReference type="Gene3D" id="2.30.29.30">
    <property type="entry name" value="Pleckstrin-homology domain (PH domain)/Phosphotyrosine-binding domain (PTB)"/>
    <property type="match status" value="1"/>
</dbReference>
<keyword evidence="16" id="KW-1185">Reference proteome</keyword>
<dbReference type="GO" id="GO:0009887">
    <property type="term" value="P:animal organ morphogenesis"/>
    <property type="evidence" value="ECO:0007669"/>
    <property type="project" value="UniProtKB-ARBA"/>
</dbReference>
<evidence type="ECO:0000256" key="4">
    <source>
        <dbReference type="ARBA" id="ARBA00013064"/>
    </source>
</evidence>
<dbReference type="InterPro" id="IPR036034">
    <property type="entry name" value="PDZ_sf"/>
</dbReference>
<dbReference type="InterPro" id="IPR003595">
    <property type="entry name" value="Tyr_Pase_cat"/>
</dbReference>
<dbReference type="InterPro" id="IPR041783">
    <property type="entry name" value="PTPN3/4_FERM_C"/>
</dbReference>
<dbReference type="InterPro" id="IPR018980">
    <property type="entry name" value="FERM_PH-like_C"/>
</dbReference>
<dbReference type="EMBL" id="JACKWZ010000058">
    <property type="protein sequence ID" value="KAF9418271.1"/>
    <property type="molecule type" value="Genomic_DNA"/>
</dbReference>
<dbReference type="InterPro" id="IPR029071">
    <property type="entry name" value="Ubiquitin-like_domsf"/>
</dbReference>
<dbReference type="SMART" id="SM01196">
    <property type="entry name" value="FERM_C"/>
    <property type="match status" value="1"/>
</dbReference>
<evidence type="ECO:0000256" key="6">
    <source>
        <dbReference type="ARBA" id="ARBA00022801"/>
    </source>
</evidence>
<protein>
    <recommendedName>
        <fullName evidence="4">protein-tyrosine-phosphatase</fullName>
        <ecNumber evidence="4">3.1.3.48</ecNumber>
    </recommendedName>
</protein>
<evidence type="ECO:0000256" key="1">
    <source>
        <dbReference type="ARBA" id="ARBA00004245"/>
    </source>
</evidence>
<dbReference type="GO" id="GO:0071944">
    <property type="term" value="C:cell periphery"/>
    <property type="evidence" value="ECO:0007669"/>
    <property type="project" value="UniProtKB-ARBA"/>
</dbReference>
<dbReference type="Pfam" id="PF00102">
    <property type="entry name" value="Y_phosphatase"/>
    <property type="match status" value="1"/>
</dbReference>
<dbReference type="SUPFAM" id="SSF50156">
    <property type="entry name" value="PDZ domain-like"/>
    <property type="match status" value="1"/>
</dbReference>
<comment type="similarity">
    <text evidence="3">Belongs to the protein-tyrosine phosphatase family. Non-receptor class subfamily.</text>
</comment>
<dbReference type="PROSITE" id="PS00383">
    <property type="entry name" value="TYR_PHOSPHATASE_1"/>
    <property type="match status" value="1"/>
</dbReference>
<keyword evidence="6" id="KW-0378">Hydrolase</keyword>
<dbReference type="PROSITE" id="PS50106">
    <property type="entry name" value="PDZ"/>
    <property type="match status" value="1"/>
</dbReference>
<dbReference type="Gene3D" id="1.20.80.10">
    <property type="match status" value="1"/>
</dbReference>
<evidence type="ECO:0000259" key="14">
    <source>
        <dbReference type="PROSITE" id="PS50106"/>
    </source>
</evidence>
<dbReference type="SUPFAM" id="SSF52799">
    <property type="entry name" value="(Phosphotyrosine protein) phosphatases II"/>
    <property type="match status" value="1"/>
</dbReference>
<name>A0A835GKU4_SPOEX</name>
<dbReference type="InterPro" id="IPR000242">
    <property type="entry name" value="PTP_cat"/>
</dbReference>
<keyword evidence="9" id="KW-0206">Cytoskeleton</keyword>
<feature type="domain" description="PDZ" evidence="14">
    <location>
        <begin position="429"/>
        <end position="464"/>
    </location>
</feature>
<evidence type="ECO:0000256" key="2">
    <source>
        <dbReference type="ARBA" id="ARBA00004282"/>
    </source>
</evidence>
<dbReference type="InterPro" id="IPR018979">
    <property type="entry name" value="FERM_N"/>
</dbReference>
<dbReference type="PROSITE" id="PS50057">
    <property type="entry name" value="FERM_3"/>
    <property type="match status" value="1"/>
</dbReference>
<dbReference type="GO" id="GO:0004725">
    <property type="term" value="F:protein tyrosine phosphatase activity"/>
    <property type="evidence" value="ECO:0007669"/>
    <property type="project" value="UniProtKB-EC"/>
</dbReference>
<evidence type="ECO:0000256" key="5">
    <source>
        <dbReference type="ARBA" id="ARBA00022490"/>
    </source>
</evidence>
<dbReference type="PRINTS" id="PR00700">
    <property type="entry name" value="PRTYPHPHTASE"/>
</dbReference>
<dbReference type="InterPro" id="IPR019748">
    <property type="entry name" value="FERM_central"/>
</dbReference>
<feature type="domain" description="Tyrosine specific protein phosphatases" evidence="12">
    <location>
        <begin position="678"/>
        <end position="767"/>
    </location>
</feature>
<dbReference type="CDD" id="cd13189">
    <property type="entry name" value="FERM_C_PTPN4_PTPN3_like"/>
    <property type="match status" value="1"/>
</dbReference>
<dbReference type="InterPro" id="IPR014352">
    <property type="entry name" value="FERM/acyl-CoA-bd_prot_sf"/>
</dbReference>
<evidence type="ECO:0000313" key="15">
    <source>
        <dbReference type="EMBL" id="KAF9418271.1"/>
    </source>
</evidence>
<dbReference type="CDD" id="cd14473">
    <property type="entry name" value="FERM_B-lobe"/>
    <property type="match status" value="1"/>
</dbReference>
<dbReference type="GO" id="GO:0048666">
    <property type="term" value="P:neuron development"/>
    <property type="evidence" value="ECO:0007669"/>
    <property type="project" value="UniProtKB-ARBA"/>
</dbReference>
<dbReference type="InterPro" id="IPR016130">
    <property type="entry name" value="Tyr_Pase_AS"/>
</dbReference>
<evidence type="ECO:0000313" key="16">
    <source>
        <dbReference type="Proteomes" id="UP000648187"/>
    </source>
</evidence>
<dbReference type="InterPro" id="IPR011993">
    <property type="entry name" value="PH-like_dom_sf"/>
</dbReference>
<dbReference type="Pfam" id="PF00373">
    <property type="entry name" value="FERM_M"/>
    <property type="match status" value="1"/>
</dbReference>
<evidence type="ECO:0000259" key="12">
    <source>
        <dbReference type="PROSITE" id="PS50056"/>
    </source>
</evidence>
<feature type="region of interest" description="Disordered" evidence="10">
    <location>
        <begin position="300"/>
        <end position="343"/>
    </location>
</feature>
<dbReference type="PROSITE" id="PS50055">
    <property type="entry name" value="TYR_PHOSPHATASE_PTP"/>
    <property type="match status" value="1"/>
</dbReference>
<comment type="caution">
    <text evidence="15">The sequence shown here is derived from an EMBL/GenBank/DDBJ whole genome shotgun (WGS) entry which is preliminary data.</text>
</comment>
<evidence type="ECO:0000256" key="9">
    <source>
        <dbReference type="ARBA" id="ARBA00023212"/>
    </source>
</evidence>
<dbReference type="InterPro" id="IPR000387">
    <property type="entry name" value="Tyr_Pase_dom"/>
</dbReference>
<keyword evidence="5" id="KW-0963">Cytoplasm</keyword>
<keyword evidence="8" id="KW-0965">Cell junction</keyword>
<organism evidence="15 16">
    <name type="scientific">Spodoptera exigua</name>
    <name type="common">Beet armyworm</name>
    <name type="synonym">Noctua fulgens</name>
    <dbReference type="NCBI Taxonomy" id="7107"/>
    <lineage>
        <taxon>Eukaryota</taxon>
        <taxon>Metazoa</taxon>
        <taxon>Ecdysozoa</taxon>
        <taxon>Arthropoda</taxon>
        <taxon>Hexapoda</taxon>
        <taxon>Insecta</taxon>
        <taxon>Pterygota</taxon>
        <taxon>Neoptera</taxon>
        <taxon>Endopterygota</taxon>
        <taxon>Lepidoptera</taxon>
        <taxon>Glossata</taxon>
        <taxon>Ditrysia</taxon>
        <taxon>Noctuoidea</taxon>
        <taxon>Noctuidae</taxon>
        <taxon>Amphipyrinae</taxon>
        <taxon>Spodoptera</taxon>
    </lineage>
</organism>
<dbReference type="SMART" id="SM00194">
    <property type="entry name" value="PTPc"/>
    <property type="match status" value="1"/>
</dbReference>